<protein>
    <submittedName>
        <fullName evidence="1">Uncharacterized protein</fullName>
    </submittedName>
</protein>
<evidence type="ECO:0000313" key="1">
    <source>
        <dbReference type="EMBL" id="MFD1175138.1"/>
    </source>
</evidence>
<organism evidence="1 2">
    <name type="scientific">Paenibacillus puldeungensis</name>
    <dbReference type="NCBI Taxonomy" id="696536"/>
    <lineage>
        <taxon>Bacteria</taxon>
        <taxon>Bacillati</taxon>
        <taxon>Bacillota</taxon>
        <taxon>Bacilli</taxon>
        <taxon>Bacillales</taxon>
        <taxon>Paenibacillaceae</taxon>
        <taxon>Paenibacillus</taxon>
    </lineage>
</organism>
<reference evidence="2" key="1">
    <citation type="journal article" date="2019" name="Int. J. Syst. Evol. Microbiol.">
        <title>The Global Catalogue of Microorganisms (GCM) 10K type strain sequencing project: providing services to taxonomists for standard genome sequencing and annotation.</title>
        <authorList>
            <consortium name="The Broad Institute Genomics Platform"/>
            <consortium name="The Broad Institute Genome Sequencing Center for Infectious Disease"/>
            <person name="Wu L."/>
            <person name="Ma J."/>
        </authorList>
    </citation>
    <scope>NUCLEOTIDE SEQUENCE [LARGE SCALE GENOMIC DNA]</scope>
    <source>
        <strain evidence="2">CCUG 59189</strain>
    </source>
</reference>
<keyword evidence="2" id="KW-1185">Reference proteome</keyword>
<proteinExistence type="predicted"/>
<comment type="caution">
    <text evidence="1">The sequence shown here is derived from an EMBL/GenBank/DDBJ whole genome shotgun (WGS) entry which is preliminary data.</text>
</comment>
<accession>A0ABW3RRN9</accession>
<name>A0ABW3RRN9_9BACL</name>
<dbReference type="RefSeq" id="WP_379316174.1">
    <property type="nucleotide sequence ID" value="NZ_JBHTLM010000001.1"/>
</dbReference>
<evidence type="ECO:0000313" key="2">
    <source>
        <dbReference type="Proteomes" id="UP001597262"/>
    </source>
</evidence>
<dbReference type="Proteomes" id="UP001597262">
    <property type="component" value="Unassembled WGS sequence"/>
</dbReference>
<gene>
    <name evidence="1" type="ORF">ACFQ3W_02280</name>
</gene>
<dbReference type="EMBL" id="JBHTLM010000001">
    <property type="protein sequence ID" value="MFD1175138.1"/>
    <property type="molecule type" value="Genomic_DNA"/>
</dbReference>
<sequence length="159" mass="18672">MSSFYYIAANRELPTGSFGKNFKRMTMKDYLTNVNPAAKDQFQMQVLLEKYPEGDRLVEIYDTEVDAAGLYVTGPFSGQETSDLVFYDTSKKCLAELFDYLHRNMEAGEEVELYSCWAFGLERFSESPIREHNFEIELSSFQLGNEFEWKKRQYIRVRK</sequence>